<evidence type="ECO:0000313" key="2">
    <source>
        <dbReference type="Proteomes" id="UP000264006"/>
    </source>
</evidence>
<dbReference type="Proteomes" id="UP000264006">
    <property type="component" value="Chromosome"/>
</dbReference>
<dbReference type="NCBIfam" id="TIGR03624">
    <property type="entry name" value="putative hydrolase"/>
    <property type="match status" value="1"/>
</dbReference>
<name>A0A346Y2T5_9ACTN</name>
<evidence type="ECO:0008006" key="3">
    <source>
        <dbReference type="Google" id="ProtNLM"/>
    </source>
</evidence>
<dbReference type="RefSeq" id="WP_245973563.1">
    <property type="nucleotide sequence ID" value="NZ_CP031165.1"/>
</dbReference>
<dbReference type="AlphaFoldDB" id="A0A346Y2T5"/>
<dbReference type="Gene3D" id="1.20.150.30">
    <property type="entry name" value="Zincin-like metallopeptidase, N-terminal domain"/>
    <property type="match status" value="1"/>
</dbReference>
<dbReference type="EMBL" id="CP031165">
    <property type="protein sequence ID" value="AXV08782.1"/>
    <property type="molecule type" value="Genomic_DNA"/>
</dbReference>
<reference evidence="1 2" key="1">
    <citation type="submission" date="2018-09" db="EMBL/GenBank/DDBJ databases">
        <title>Complete genome sequence of Euzebya sp. DY32-46 isolated from seawater of Pacific Ocean.</title>
        <authorList>
            <person name="Xu L."/>
            <person name="Wu Y.-H."/>
            <person name="Xu X.-W."/>
        </authorList>
    </citation>
    <scope>NUCLEOTIDE SEQUENCE [LARGE SCALE GENOMIC DNA]</scope>
    <source>
        <strain evidence="1 2">DY32-46</strain>
    </source>
</reference>
<dbReference type="PANTHER" id="PTHR39420:SF1">
    <property type="entry name" value="HYDROLASE"/>
    <property type="match status" value="1"/>
</dbReference>
<dbReference type="InterPro" id="IPR018766">
    <property type="entry name" value="Zinicin_2"/>
</dbReference>
<dbReference type="KEGG" id="euz:DVS28_a4115"/>
<evidence type="ECO:0000313" key="1">
    <source>
        <dbReference type="EMBL" id="AXV08782.1"/>
    </source>
</evidence>
<gene>
    <name evidence="1" type="ORF">DVS28_a4115</name>
</gene>
<dbReference type="PANTHER" id="PTHR39420">
    <property type="match status" value="1"/>
</dbReference>
<dbReference type="InterPro" id="IPR022454">
    <property type="entry name" value="CHP03883_F420-assoc"/>
</dbReference>
<keyword evidence="2" id="KW-1185">Reference proteome</keyword>
<accession>A0A346Y2T5</accession>
<protein>
    <recommendedName>
        <fullName evidence="3">Hydrolase</fullName>
    </recommendedName>
</protein>
<dbReference type="SUPFAM" id="SSF55486">
    <property type="entry name" value="Metalloproteases ('zincins'), catalytic domain"/>
    <property type="match status" value="1"/>
</dbReference>
<dbReference type="Pfam" id="PF10103">
    <property type="entry name" value="Zincin_2"/>
    <property type="match status" value="1"/>
</dbReference>
<proteinExistence type="predicted"/>
<dbReference type="InterPro" id="IPR042271">
    <property type="entry name" value="Zinicin_2_N"/>
</dbReference>
<sequence length="331" mass="36308">MPATGEDVQRLRGQVADAVALADRASRDVTELGDTLGPADARVVGRGEWIRSNLQSMRYLTDPFADALLSRSSLPHSVSAKAVAMQIGAIFGFLSTRVLGQYEVFLPEGRTPGQLTLVGPNLLQAERDLAEETDIDGTDLVLGVVLHELGHRLQFEGVDWLRGHLHTIITTYLAETQIDPDRLKGGLKQLRRRIGEGGLDVRDVLEAFLSPEQAVQMAHAQALMSVLEGHGNIVMDWGVEVLAEDGVDPSRVRTALNRRRASQSGPGRLVGRALGMAMKAEQYAVGEQFIAEVAERHGRDTFHRVWERPEHIPSPDELEDPDAWVTRITAA</sequence>
<dbReference type="NCBIfam" id="TIGR03883">
    <property type="entry name" value="DUF2342_F420"/>
    <property type="match status" value="1"/>
</dbReference>
<organism evidence="1 2">
    <name type="scientific">Euzebya pacifica</name>
    <dbReference type="NCBI Taxonomy" id="1608957"/>
    <lineage>
        <taxon>Bacteria</taxon>
        <taxon>Bacillati</taxon>
        <taxon>Actinomycetota</taxon>
        <taxon>Nitriliruptoria</taxon>
        <taxon>Euzebyales</taxon>
    </lineage>
</organism>